<evidence type="ECO:0000259" key="5">
    <source>
        <dbReference type="PROSITE" id="PS50905"/>
    </source>
</evidence>
<proteinExistence type="predicted"/>
<dbReference type="InterPro" id="IPR009078">
    <property type="entry name" value="Ferritin-like_SF"/>
</dbReference>
<dbReference type="AlphaFoldDB" id="A0A5J4L4Q7"/>
<dbReference type="GO" id="GO:0006826">
    <property type="term" value="P:iron ion transport"/>
    <property type="evidence" value="ECO:0007669"/>
    <property type="project" value="InterPro"/>
</dbReference>
<dbReference type="GO" id="GO:0004322">
    <property type="term" value="F:ferroxidase activity"/>
    <property type="evidence" value="ECO:0007669"/>
    <property type="project" value="TreeGrafter"/>
</dbReference>
<dbReference type="Gene3D" id="1.20.1260.10">
    <property type="match status" value="1"/>
</dbReference>
<evidence type="ECO:0000256" key="1">
    <source>
        <dbReference type="ARBA" id="ARBA00022434"/>
    </source>
</evidence>
<dbReference type="SUPFAM" id="SSF47240">
    <property type="entry name" value="Ferritin-like"/>
    <property type="match status" value="1"/>
</dbReference>
<dbReference type="InterPro" id="IPR012347">
    <property type="entry name" value="Ferritin-like"/>
</dbReference>
<name>A0A5J4L4Q7_9ZZZZ</name>
<accession>A0A5J4L4Q7</accession>
<reference evidence="6" key="1">
    <citation type="submission" date="2019-10" db="EMBL/GenBank/DDBJ databases">
        <title>Metagenomic sequencing of thiosulfate-disproportionating enrichment culture.</title>
        <authorList>
            <person name="Umezawa K."/>
            <person name="Kojima H."/>
            <person name="Fukui M."/>
        </authorList>
    </citation>
    <scope>NUCLEOTIDE SEQUENCE</scope>
    <source>
        <strain evidence="6">45J</strain>
    </source>
</reference>
<dbReference type="GO" id="GO:0008199">
    <property type="term" value="F:ferric iron binding"/>
    <property type="evidence" value="ECO:0007669"/>
    <property type="project" value="InterPro"/>
</dbReference>
<dbReference type="InterPro" id="IPR008331">
    <property type="entry name" value="Ferritin_DPS_dom"/>
</dbReference>
<keyword evidence="3" id="KW-0479">Metal-binding</keyword>
<comment type="caution">
    <text evidence="6">The sequence shown here is derived from an EMBL/GenBank/DDBJ whole genome shotgun (WGS) entry which is preliminary data.</text>
</comment>
<organism evidence="6">
    <name type="scientific">hot springs metagenome</name>
    <dbReference type="NCBI Taxonomy" id="433727"/>
    <lineage>
        <taxon>unclassified sequences</taxon>
        <taxon>metagenomes</taxon>
        <taxon>ecological metagenomes</taxon>
    </lineage>
</organism>
<dbReference type="PIRSF" id="PIRSF002560">
    <property type="entry name" value="Bacterioferritin"/>
    <property type="match status" value="1"/>
</dbReference>
<keyword evidence="1" id="KW-0409">Iron storage</keyword>
<evidence type="ECO:0000313" key="6">
    <source>
        <dbReference type="EMBL" id="GER93860.1"/>
    </source>
</evidence>
<dbReference type="PANTHER" id="PTHR30295:SF0">
    <property type="entry name" value="BACTERIOFERRITIN"/>
    <property type="match status" value="1"/>
</dbReference>
<dbReference type="PRINTS" id="PR00601">
    <property type="entry name" value="BACFERRITIN"/>
</dbReference>
<evidence type="ECO:0000256" key="2">
    <source>
        <dbReference type="ARBA" id="ARBA00022617"/>
    </source>
</evidence>
<keyword evidence="4" id="KW-0408">Iron</keyword>
<protein>
    <submittedName>
        <fullName evidence="6">Ferritin</fullName>
    </submittedName>
</protein>
<sequence length="138" mass="15681">MASKELLEKLNEAIAREMQVSIQYMWQHIMVKGINAQSIGPIFRQIAIAEMMHAELIAERLDYLGGTPTTKPAPIDIGKSAKDMLEIDKKAEEDAIAMYKDIIKLAEKESDYTTKKLFEQILADEENHHNTFSSLLED</sequence>
<evidence type="ECO:0000256" key="3">
    <source>
        <dbReference type="ARBA" id="ARBA00022723"/>
    </source>
</evidence>
<dbReference type="PROSITE" id="PS50905">
    <property type="entry name" value="FERRITIN_LIKE"/>
    <property type="match status" value="1"/>
</dbReference>
<dbReference type="InterPro" id="IPR002024">
    <property type="entry name" value="Bacterioferritin"/>
</dbReference>
<feature type="domain" description="Ferritin-like diiron" evidence="5">
    <location>
        <begin position="1"/>
        <end position="138"/>
    </location>
</feature>
<dbReference type="PANTHER" id="PTHR30295">
    <property type="entry name" value="BACTERIOFERRITIN"/>
    <property type="match status" value="1"/>
</dbReference>
<keyword evidence="2" id="KW-0349">Heme</keyword>
<dbReference type="GO" id="GO:0020037">
    <property type="term" value="F:heme binding"/>
    <property type="evidence" value="ECO:0007669"/>
    <property type="project" value="TreeGrafter"/>
</dbReference>
<dbReference type="Pfam" id="PF00210">
    <property type="entry name" value="Ferritin"/>
    <property type="match status" value="1"/>
</dbReference>
<dbReference type="InterPro" id="IPR009040">
    <property type="entry name" value="Ferritin-like_diiron"/>
</dbReference>
<dbReference type="GO" id="GO:0005829">
    <property type="term" value="C:cytosol"/>
    <property type="evidence" value="ECO:0007669"/>
    <property type="project" value="TreeGrafter"/>
</dbReference>
<evidence type="ECO:0000256" key="4">
    <source>
        <dbReference type="ARBA" id="ARBA00023004"/>
    </source>
</evidence>
<dbReference type="GO" id="GO:0006879">
    <property type="term" value="P:intracellular iron ion homeostasis"/>
    <property type="evidence" value="ECO:0007669"/>
    <property type="project" value="UniProtKB-KW"/>
</dbReference>
<gene>
    <name evidence="6" type="ORF">A45J_1616</name>
</gene>
<dbReference type="EMBL" id="BLAB01000001">
    <property type="protein sequence ID" value="GER93860.1"/>
    <property type="molecule type" value="Genomic_DNA"/>
</dbReference>